<dbReference type="GO" id="GO:0006829">
    <property type="term" value="P:zinc ion transport"/>
    <property type="evidence" value="ECO:0007669"/>
    <property type="project" value="UniProtKB-KW"/>
</dbReference>
<dbReference type="InterPro" id="IPR002524">
    <property type="entry name" value="Cation_efflux"/>
</dbReference>
<sequence length="393" mass="43368">MNPQTTTPQQNSHYREQRHQAIRKVTHIGSVLDLGLAIAKMTVGWLAQSQALIADGIHSLSDLLTNFLVLFAAKEAHREADEQHPYGHERIEALATAGLGIVLVLVALGIGYDAIHRLFEPERLLQPGIWALVVAAISVLVKEGIYRYTMHIARRLQSNLLRANAWHSRSDAISSIVVIIGVGGTMAGLPYVDAIAAVIVAAMIAKIGIALGWGSARELIDTGVEGKELEHIRNTILEMDGVETLHMLRTRRMGSNVLVDVHITLSNPRISVSEGHQISETVVAKLINTLKEVTDVTVHIDPEDDELAPFNRNLPLRAEFTARLHQCWSSIDVANHIRRIDLHYLNGKIYVEIILPIAILAHGSKTETTLDAFRTATRKEPHIGDIRLLYAAD</sequence>
<keyword evidence="4" id="KW-0410">Iron transport</keyword>
<keyword evidence="6" id="KW-0864">Zinc transport</keyword>
<dbReference type="Pfam" id="PF01545">
    <property type="entry name" value="Cation_efflux"/>
    <property type="match status" value="1"/>
</dbReference>
<dbReference type="Gene3D" id="3.30.70.1350">
    <property type="entry name" value="Cation efflux protein, cytoplasmic domain"/>
    <property type="match status" value="1"/>
</dbReference>
<dbReference type="PANTHER" id="PTHR43840:SF15">
    <property type="entry name" value="MITOCHONDRIAL METAL TRANSPORTER 1-RELATED"/>
    <property type="match status" value="1"/>
</dbReference>
<feature type="domain" description="Cation efflux protein transmembrane" evidence="10">
    <location>
        <begin position="28"/>
        <end position="220"/>
    </location>
</feature>
<reference evidence="12" key="1">
    <citation type="submission" date="2019-02" db="EMBL/GenBank/DDBJ databases">
        <authorList>
            <person name="Gruber-Vodicka R. H."/>
            <person name="Seah K. B. B."/>
        </authorList>
    </citation>
    <scope>NUCLEOTIDE SEQUENCE</scope>
    <source>
        <strain evidence="12">BECK_BZ15</strain>
    </source>
</reference>
<dbReference type="Pfam" id="PF16916">
    <property type="entry name" value="ZT_dimer"/>
    <property type="match status" value="1"/>
</dbReference>
<dbReference type="GO" id="GO:0016020">
    <property type="term" value="C:membrane"/>
    <property type="evidence" value="ECO:0007669"/>
    <property type="project" value="UniProtKB-SubCell"/>
</dbReference>
<evidence type="ECO:0000256" key="5">
    <source>
        <dbReference type="ARBA" id="ARBA00022692"/>
    </source>
</evidence>
<dbReference type="SUPFAM" id="SSF161111">
    <property type="entry name" value="Cation efflux protein transmembrane domain-like"/>
    <property type="match status" value="1"/>
</dbReference>
<feature type="domain" description="Cation efflux protein cytoplasmic" evidence="11">
    <location>
        <begin position="226"/>
        <end position="303"/>
    </location>
</feature>
<evidence type="ECO:0000256" key="8">
    <source>
        <dbReference type="ARBA" id="ARBA00023136"/>
    </source>
</evidence>
<evidence type="ECO:0000256" key="1">
    <source>
        <dbReference type="ARBA" id="ARBA00004141"/>
    </source>
</evidence>
<keyword evidence="6" id="KW-0406">Ion transport</keyword>
<evidence type="ECO:0000256" key="6">
    <source>
        <dbReference type="ARBA" id="ARBA00022906"/>
    </source>
</evidence>
<evidence type="ECO:0000259" key="11">
    <source>
        <dbReference type="Pfam" id="PF16916"/>
    </source>
</evidence>
<keyword evidence="6" id="KW-0862">Zinc</keyword>
<dbReference type="Gene3D" id="1.20.1510.10">
    <property type="entry name" value="Cation efflux protein transmembrane domain"/>
    <property type="match status" value="1"/>
</dbReference>
<evidence type="ECO:0000256" key="4">
    <source>
        <dbReference type="ARBA" id="ARBA00022496"/>
    </source>
</evidence>
<dbReference type="EMBL" id="CAADEW010000034">
    <property type="protein sequence ID" value="VFJ52002.1"/>
    <property type="molecule type" value="Genomic_DNA"/>
</dbReference>
<keyword evidence="4" id="KW-0408">Iron</keyword>
<comment type="subcellular location">
    <subcellularLocation>
        <location evidence="1">Membrane</location>
        <topology evidence="1">Multi-pass membrane protein</topology>
    </subcellularLocation>
</comment>
<name>A0A450SG85_9GAMM</name>
<evidence type="ECO:0000259" key="10">
    <source>
        <dbReference type="Pfam" id="PF01545"/>
    </source>
</evidence>
<evidence type="ECO:0000256" key="9">
    <source>
        <dbReference type="SAM" id="Phobius"/>
    </source>
</evidence>
<keyword evidence="7 9" id="KW-1133">Transmembrane helix</keyword>
<dbReference type="InterPro" id="IPR058533">
    <property type="entry name" value="Cation_efflux_TM"/>
</dbReference>
<dbReference type="InterPro" id="IPR027469">
    <property type="entry name" value="Cation_efflux_TMD_sf"/>
</dbReference>
<evidence type="ECO:0000256" key="3">
    <source>
        <dbReference type="ARBA" id="ARBA00022448"/>
    </source>
</evidence>
<comment type="similarity">
    <text evidence="2">Belongs to the cation diffusion facilitator (CDF) transporter (TC 2.A.4) family. FieF subfamily.</text>
</comment>
<evidence type="ECO:0000313" key="12">
    <source>
        <dbReference type="EMBL" id="VFJ52002.1"/>
    </source>
</evidence>
<dbReference type="NCBIfam" id="TIGR01297">
    <property type="entry name" value="CDF"/>
    <property type="match status" value="1"/>
</dbReference>
<evidence type="ECO:0000256" key="7">
    <source>
        <dbReference type="ARBA" id="ARBA00022989"/>
    </source>
</evidence>
<keyword evidence="8 9" id="KW-0472">Membrane</keyword>
<evidence type="ECO:0000256" key="2">
    <source>
        <dbReference type="ARBA" id="ARBA00010212"/>
    </source>
</evidence>
<accession>A0A450SG85</accession>
<dbReference type="FunFam" id="1.20.1510.10:FF:000006">
    <property type="entry name" value="Divalent cation efflux transporter"/>
    <property type="match status" value="1"/>
</dbReference>
<gene>
    <name evidence="12" type="ORF">BECKFW1821A_GA0114235_10343</name>
</gene>
<dbReference type="GO" id="GO:0006826">
    <property type="term" value="P:iron ion transport"/>
    <property type="evidence" value="ECO:0007669"/>
    <property type="project" value="UniProtKB-KW"/>
</dbReference>
<organism evidence="12">
    <name type="scientific">Candidatus Kentrum sp. FW</name>
    <dbReference type="NCBI Taxonomy" id="2126338"/>
    <lineage>
        <taxon>Bacteria</taxon>
        <taxon>Pseudomonadati</taxon>
        <taxon>Pseudomonadota</taxon>
        <taxon>Gammaproteobacteria</taxon>
        <taxon>Candidatus Kentrum</taxon>
    </lineage>
</organism>
<dbReference type="PANTHER" id="PTHR43840">
    <property type="entry name" value="MITOCHONDRIAL METAL TRANSPORTER 1-RELATED"/>
    <property type="match status" value="1"/>
</dbReference>
<keyword evidence="3" id="KW-0813">Transport</keyword>
<keyword evidence="5 9" id="KW-0812">Transmembrane</keyword>
<feature type="transmembrane region" description="Helical" evidence="9">
    <location>
        <begin position="127"/>
        <end position="149"/>
    </location>
</feature>
<dbReference type="AlphaFoldDB" id="A0A450SG85"/>
<dbReference type="InterPro" id="IPR036837">
    <property type="entry name" value="Cation_efflux_CTD_sf"/>
</dbReference>
<dbReference type="InterPro" id="IPR027470">
    <property type="entry name" value="Cation_efflux_CTD"/>
</dbReference>
<protein>
    <submittedName>
        <fullName evidence="12">Cation diffusion facilitator family transporter</fullName>
    </submittedName>
</protein>
<dbReference type="SUPFAM" id="SSF160240">
    <property type="entry name" value="Cation efflux protein cytoplasmic domain-like"/>
    <property type="match status" value="1"/>
</dbReference>
<proteinExistence type="inferred from homology"/>
<dbReference type="GO" id="GO:0008324">
    <property type="term" value="F:monoatomic cation transmembrane transporter activity"/>
    <property type="evidence" value="ECO:0007669"/>
    <property type="project" value="InterPro"/>
</dbReference>
<feature type="transmembrane region" description="Helical" evidence="9">
    <location>
        <begin position="170"/>
        <end position="189"/>
    </location>
</feature>
<feature type="transmembrane region" description="Helical" evidence="9">
    <location>
        <begin position="195"/>
        <end position="213"/>
    </location>
</feature>
<feature type="transmembrane region" description="Helical" evidence="9">
    <location>
        <begin position="94"/>
        <end position="115"/>
    </location>
</feature>
<dbReference type="InterPro" id="IPR050291">
    <property type="entry name" value="CDF_Transporter"/>
</dbReference>